<proteinExistence type="predicted"/>
<feature type="region of interest" description="Disordered" evidence="1">
    <location>
        <begin position="89"/>
        <end position="167"/>
    </location>
</feature>
<feature type="compositionally biased region" description="Low complexity" evidence="1">
    <location>
        <begin position="258"/>
        <end position="292"/>
    </location>
</feature>
<reference evidence="3" key="1">
    <citation type="journal article" date="2023" name="Commun. Biol.">
        <title>Genome analysis of Parmales, the sister group of diatoms, reveals the evolutionary specialization of diatoms from phago-mixotrophs to photoautotrophs.</title>
        <authorList>
            <person name="Ban H."/>
            <person name="Sato S."/>
            <person name="Yoshikawa S."/>
            <person name="Yamada K."/>
            <person name="Nakamura Y."/>
            <person name="Ichinomiya M."/>
            <person name="Sato N."/>
            <person name="Blanc-Mathieu R."/>
            <person name="Endo H."/>
            <person name="Kuwata A."/>
            <person name="Ogata H."/>
        </authorList>
    </citation>
    <scope>NUCLEOTIDE SEQUENCE [LARGE SCALE GENOMIC DNA]</scope>
    <source>
        <strain evidence="3">NIES 3701</strain>
    </source>
</reference>
<organism evidence="2 3">
    <name type="scientific">Triparma strigata</name>
    <dbReference type="NCBI Taxonomy" id="1606541"/>
    <lineage>
        <taxon>Eukaryota</taxon>
        <taxon>Sar</taxon>
        <taxon>Stramenopiles</taxon>
        <taxon>Ochrophyta</taxon>
        <taxon>Bolidophyceae</taxon>
        <taxon>Parmales</taxon>
        <taxon>Triparmaceae</taxon>
        <taxon>Triparma</taxon>
    </lineage>
</organism>
<sequence length="339" mass="36314">MVLNRQIRRSKATRSLNQLHNSAGDLNLHRHSLASKSKAPAKVKRKTTRNKPPNVTPASGNTPPLGPLRSDASLGNVGHSLLMSVLKGRGDEHDHGYTASPTTSEHGSPFLVSQSSHPSPTRRFLSHSCPPSLQNSPPLHPSCSLDEPPASTHHHPQHHPFDLGSSATDDFTLQRQVEEKVRRFSLVLEDPDENDDGYAVGLTLEDSTPPTNPKHTNPLYMSDGFAGIGRSTTIMSTCVIPDYFDPLSTQPSQPRPIANSVSNTTVSNTTSGSSSTSSLTTTATTTTLPSPGKGSKSIAWGAMPIAPHLIESSSSLATTDLGEWEEEDHEVGLLADLKI</sequence>
<evidence type="ECO:0000256" key="1">
    <source>
        <dbReference type="SAM" id="MobiDB-lite"/>
    </source>
</evidence>
<feature type="region of interest" description="Disordered" evidence="1">
    <location>
        <begin position="20"/>
        <end position="74"/>
    </location>
</feature>
<feature type="compositionally biased region" description="Basic residues" evidence="1">
    <location>
        <begin position="29"/>
        <end position="49"/>
    </location>
</feature>
<dbReference type="OrthoDB" id="10528048at2759"/>
<keyword evidence="3" id="KW-1185">Reference proteome</keyword>
<accession>A0A9W7EP40</accession>
<gene>
    <name evidence="2" type="ORF">TrST_g2110</name>
</gene>
<evidence type="ECO:0000313" key="3">
    <source>
        <dbReference type="Proteomes" id="UP001165085"/>
    </source>
</evidence>
<feature type="compositionally biased region" description="Polar residues" evidence="1">
    <location>
        <begin position="99"/>
        <end position="119"/>
    </location>
</feature>
<dbReference type="AlphaFoldDB" id="A0A9W7EP40"/>
<comment type="caution">
    <text evidence="2">The sequence shown here is derived from an EMBL/GenBank/DDBJ whole genome shotgun (WGS) entry which is preliminary data.</text>
</comment>
<name>A0A9W7EP40_9STRA</name>
<dbReference type="EMBL" id="BRXY01000293">
    <property type="protein sequence ID" value="GMH84403.1"/>
    <property type="molecule type" value="Genomic_DNA"/>
</dbReference>
<feature type="compositionally biased region" description="Polar residues" evidence="1">
    <location>
        <begin position="50"/>
        <end position="62"/>
    </location>
</feature>
<protein>
    <submittedName>
        <fullName evidence="2">Uncharacterized protein</fullName>
    </submittedName>
</protein>
<evidence type="ECO:0000313" key="2">
    <source>
        <dbReference type="EMBL" id="GMH84403.1"/>
    </source>
</evidence>
<feature type="region of interest" description="Disordered" evidence="1">
    <location>
        <begin position="250"/>
        <end position="295"/>
    </location>
</feature>
<dbReference type="Proteomes" id="UP001165085">
    <property type="component" value="Unassembled WGS sequence"/>
</dbReference>